<evidence type="ECO:0000313" key="2">
    <source>
        <dbReference type="Proteomes" id="UP001233999"/>
    </source>
</evidence>
<keyword evidence="2" id="KW-1185">Reference proteome</keyword>
<reference evidence="1" key="1">
    <citation type="journal article" date="2023" name="IScience">
        <title>Live-bearing cockroach genome reveals convergent evolutionary mechanisms linked to viviparity in insects and beyond.</title>
        <authorList>
            <person name="Fouks B."/>
            <person name="Harrison M.C."/>
            <person name="Mikhailova A.A."/>
            <person name="Marchal E."/>
            <person name="English S."/>
            <person name="Carruthers M."/>
            <person name="Jennings E.C."/>
            <person name="Chiamaka E.L."/>
            <person name="Frigard R.A."/>
            <person name="Pippel M."/>
            <person name="Attardo G.M."/>
            <person name="Benoit J.B."/>
            <person name="Bornberg-Bauer E."/>
            <person name="Tobe S.S."/>
        </authorList>
    </citation>
    <scope>NUCLEOTIDE SEQUENCE</scope>
    <source>
        <strain evidence="1">Stay&amp;Tobe</strain>
    </source>
</reference>
<proteinExistence type="predicted"/>
<name>A0AAD8EC52_DIPPU</name>
<organism evidence="1 2">
    <name type="scientific">Diploptera punctata</name>
    <name type="common">Pacific beetle cockroach</name>
    <dbReference type="NCBI Taxonomy" id="6984"/>
    <lineage>
        <taxon>Eukaryota</taxon>
        <taxon>Metazoa</taxon>
        <taxon>Ecdysozoa</taxon>
        <taxon>Arthropoda</taxon>
        <taxon>Hexapoda</taxon>
        <taxon>Insecta</taxon>
        <taxon>Pterygota</taxon>
        <taxon>Neoptera</taxon>
        <taxon>Polyneoptera</taxon>
        <taxon>Dictyoptera</taxon>
        <taxon>Blattodea</taxon>
        <taxon>Blaberoidea</taxon>
        <taxon>Blaberidae</taxon>
        <taxon>Diplopterinae</taxon>
        <taxon>Diploptera</taxon>
    </lineage>
</organism>
<reference evidence="1" key="2">
    <citation type="submission" date="2023-05" db="EMBL/GenBank/DDBJ databases">
        <authorList>
            <person name="Fouks B."/>
        </authorList>
    </citation>
    <scope>NUCLEOTIDE SEQUENCE</scope>
    <source>
        <strain evidence="1">Stay&amp;Tobe</strain>
        <tissue evidence="1">Testes</tissue>
    </source>
</reference>
<evidence type="ECO:0000313" key="1">
    <source>
        <dbReference type="EMBL" id="KAJ9584367.1"/>
    </source>
</evidence>
<feature type="non-terminal residue" evidence="1">
    <location>
        <position position="259"/>
    </location>
</feature>
<comment type="caution">
    <text evidence="1">The sequence shown here is derived from an EMBL/GenBank/DDBJ whole genome shotgun (WGS) entry which is preliminary data.</text>
</comment>
<dbReference type="Proteomes" id="UP001233999">
    <property type="component" value="Unassembled WGS sequence"/>
</dbReference>
<dbReference type="AlphaFoldDB" id="A0AAD8EC52"/>
<protein>
    <submittedName>
        <fullName evidence="1">Uncharacterized protein</fullName>
    </submittedName>
</protein>
<accession>A0AAD8EC52</accession>
<gene>
    <name evidence="1" type="ORF">L9F63_021287</name>
</gene>
<dbReference type="EMBL" id="JASPKZ010007425">
    <property type="protein sequence ID" value="KAJ9584367.1"/>
    <property type="molecule type" value="Genomic_DNA"/>
</dbReference>
<sequence length="259" mass="29689">MSNTVCAYTTTGGSIVGIFSSVTGFAKSASALSQIYDKQRRVLMSSLYLTLCRTYNYFAIFKMFSNNTFKYSSNSVKNTASVSRVLYSKNHIYQSRKSTIQQSRRTEKRTKQIVLTHQKKVLKSITLLPTRRYTIGIERQKAIADLKAVSAAIDFLEHPNGFQKSFKFASLYSCVFTHSHSMKIQTRCEFIKEVGCEYNTCDDILLWHHLMTAPVSKIILNHRAPSLIDQNGFMSNALFIERHYVHKLLPWNMCYGLVE</sequence>